<reference evidence="13" key="1">
    <citation type="submission" date="2025-08" db="UniProtKB">
        <authorList>
            <consortium name="RefSeq"/>
        </authorList>
    </citation>
    <scope>IDENTIFICATION</scope>
</reference>
<keyword evidence="9 11" id="KW-0496">Mitochondrion</keyword>
<organism evidence="12 13">
    <name type="scientific">Pogona vitticeps</name>
    <name type="common">central bearded dragon</name>
    <dbReference type="NCBI Taxonomy" id="103695"/>
    <lineage>
        <taxon>Eukaryota</taxon>
        <taxon>Metazoa</taxon>
        <taxon>Chordata</taxon>
        <taxon>Craniata</taxon>
        <taxon>Vertebrata</taxon>
        <taxon>Euteleostomi</taxon>
        <taxon>Lepidosauria</taxon>
        <taxon>Squamata</taxon>
        <taxon>Bifurcata</taxon>
        <taxon>Unidentata</taxon>
        <taxon>Episquamata</taxon>
        <taxon>Toxicofera</taxon>
        <taxon>Iguania</taxon>
        <taxon>Acrodonta</taxon>
        <taxon>Agamidae</taxon>
        <taxon>Amphibolurinae</taxon>
        <taxon>Pogona</taxon>
    </lineage>
</organism>
<evidence type="ECO:0000256" key="10">
    <source>
        <dbReference type="ARBA" id="ARBA00023136"/>
    </source>
</evidence>
<dbReference type="KEGG" id="pvt:110088557"/>
<evidence type="ECO:0000256" key="4">
    <source>
        <dbReference type="ARBA" id="ARBA00022660"/>
    </source>
</evidence>
<keyword evidence="7 11" id="KW-0249">Electron transport</keyword>
<dbReference type="InParanoid" id="A0A6J0V4Y8"/>
<dbReference type="PANTHER" id="PTHR13099:SF0">
    <property type="entry name" value="NADH DEHYDROGENASE [UBIQUINONE] 1 SUBUNIT C2-RELATED"/>
    <property type="match status" value="1"/>
</dbReference>
<keyword evidence="6 11" id="KW-0999">Mitochondrion inner membrane</keyword>
<keyword evidence="3 11" id="KW-0813">Transport</keyword>
<dbReference type="AlphaFoldDB" id="A0A6J0V4Y8"/>
<proteinExistence type="inferred from homology"/>
<dbReference type="GO" id="GO:0005743">
    <property type="term" value="C:mitochondrial inner membrane"/>
    <property type="evidence" value="ECO:0007669"/>
    <property type="project" value="UniProtKB-SubCell"/>
</dbReference>
<comment type="similarity">
    <text evidence="2 11">Belongs to the complex I NDUFC2 subunit family.</text>
</comment>
<evidence type="ECO:0000256" key="5">
    <source>
        <dbReference type="ARBA" id="ARBA00022692"/>
    </source>
</evidence>
<evidence type="ECO:0000256" key="6">
    <source>
        <dbReference type="ARBA" id="ARBA00022792"/>
    </source>
</evidence>
<evidence type="ECO:0000256" key="11">
    <source>
        <dbReference type="PIRNR" id="PIRNR017834"/>
    </source>
</evidence>
<dbReference type="Proteomes" id="UP001652642">
    <property type="component" value="Chromosome 3"/>
</dbReference>
<dbReference type="RefSeq" id="XP_020666595.1">
    <property type="nucleotide sequence ID" value="XM_020810936.2"/>
</dbReference>
<evidence type="ECO:0000256" key="1">
    <source>
        <dbReference type="ARBA" id="ARBA00004298"/>
    </source>
</evidence>
<keyword evidence="5" id="KW-0812">Transmembrane</keyword>
<accession>A0A6J0V4Y8</accession>
<dbReference type="GO" id="GO:0006120">
    <property type="term" value="P:mitochondrial electron transport, NADH to ubiquinone"/>
    <property type="evidence" value="ECO:0007669"/>
    <property type="project" value="InterPro"/>
</dbReference>
<evidence type="ECO:0000256" key="8">
    <source>
        <dbReference type="ARBA" id="ARBA00022989"/>
    </source>
</evidence>
<evidence type="ECO:0000256" key="3">
    <source>
        <dbReference type="ARBA" id="ARBA00022448"/>
    </source>
</evidence>
<evidence type="ECO:0000256" key="9">
    <source>
        <dbReference type="ARBA" id="ARBA00023128"/>
    </source>
</evidence>
<comment type="subcellular location">
    <subcellularLocation>
        <location evidence="1">Mitochondrion inner membrane</location>
        <topology evidence="1">Single-pass membrane protein</topology>
        <orientation evidence="1">Matrix side</orientation>
    </subcellularLocation>
</comment>
<dbReference type="Pfam" id="PF06374">
    <property type="entry name" value="NDUF_C2"/>
    <property type="match status" value="1"/>
</dbReference>
<evidence type="ECO:0000313" key="13">
    <source>
        <dbReference type="RefSeq" id="XP_020666595.1"/>
    </source>
</evidence>
<gene>
    <name evidence="13" type="primary">NDUFC2</name>
</gene>
<evidence type="ECO:0000256" key="2">
    <source>
        <dbReference type="ARBA" id="ARBA00008674"/>
    </source>
</evidence>
<keyword evidence="8" id="KW-1133">Transmembrane helix</keyword>
<dbReference type="PANTHER" id="PTHR13099">
    <property type="entry name" value="NADH-UBIQUINONE OXIDOREDUCTASE SUBUNIT B14.5B"/>
    <property type="match status" value="1"/>
</dbReference>
<keyword evidence="4 11" id="KW-0679">Respiratory chain</keyword>
<dbReference type="PIRSF" id="PIRSF017834">
    <property type="entry name" value="NADH-UbQ_OxRdtase_b14.5b"/>
    <property type="match status" value="1"/>
</dbReference>
<dbReference type="CTD" id="4718"/>
<protein>
    <recommendedName>
        <fullName evidence="11">NADH dehydrogenase [ubiquinone] 1 subunit C2</fullName>
    </recommendedName>
</protein>
<evidence type="ECO:0000256" key="7">
    <source>
        <dbReference type="ARBA" id="ARBA00022982"/>
    </source>
</evidence>
<dbReference type="InterPro" id="IPR009423">
    <property type="entry name" value="NDUC2"/>
</dbReference>
<name>A0A6J0V4Y8_9SAUR</name>
<evidence type="ECO:0000313" key="12">
    <source>
        <dbReference type="Proteomes" id="UP001652642"/>
    </source>
</evidence>
<comment type="function">
    <text evidence="11">Accessory subunit of the mitochondrial membrane respiratory chain NADH dehydrogenase (Complex I), that is believed not to be involved in catalysis. Complex I functions in the transfer of electrons from NADH to the respiratory chain. The immediate electron acceptor for the enzyme is believed to be ubiquinone.</text>
</comment>
<sequence>MVFTLRIPDEVRSLPPQPLFNWCTATLALEGWLGAVLYNALCKRPLLGAGVHRQILWASAGFGIGYYLRKRSDWFYAKKERDMMEYRRHHPEDFQEPEKRYMAEVLEEFHPIR</sequence>
<keyword evidence="10 11" id="KW-0472">Membrane</keyword>
<keyword evidence="12" id="KW-1185">Reference proteome</keyword>
<dbReference type="OrthoDB" id="6329847at2759"/>